<name>A0ABT1D3Y0_9PROT</name>
<feature type="transmembrane region" description="Helical" evidence="1">
    <location>
        <begin position="241"/>
        <end position="264"/>
    </location>
</feature>
<reference evidence="3 4" key="1">
    <citation type="submission" date="2021-12" db="EMBL/GenBank/DDBJ databases">
        <title>Siccirubricoccus leaddurans sp. nov., a high concentration Zn2+ tolerance bacterium.</title>
        <authorList>
            <person name="Cao Y."/>
        </authorList>
    </citation>
    <scope>NUCLEOTIDE SEQUENCE [LARGE SCALE GENOMIC DNA]</scope>
    <source>
        <strain evidence="3 4">KC 17139</strain>
    </source>
</reference>
<evidence type="ECO:0000313" key="3">
    <source>
        <dbReference type="EMBL" id="MCO6415680.1"/>
    </source>
</evidence>
<proteinExistence type="predicted"/>
<gene>
    <name evidence="3" type="ORF">JYK14_05740</name>
</gene>
<dbReference type="Proteomes" id="UP001523392">
    <property type="component" value="Unassembled WGS sequence"/>
</dbReference>
<dbReference type="Pfam" id="PF01757">
    <property type="entry name" value="Acyl_transf_3"/>
    <property type="match status" value="1"/>
</dbReference>
<protein>
    <recommendedName>
        <fullName evidence="2">Acyltransferase 3 domain-containing protein</fullName>
    </recommendedName>
</protein>
<dbReference type="InterPro" id="IPR002656">
    <property type="entry name" value="Acyl_transf_3_dom"/>
</dbReference>
<evidence type="ECO:0000313" key="4">
    <source>
        <dbReference type="Proteomes" id="UP001523392"/>
    </source>
</evidence>
<comment type="caution">
    <text evidence="3">The sequence shown here is derived from an EMBL/GenBank/DDBJ whole genome shotgun (WGS) entry which is preliminary data.</text>
</comment>
<feature type="transmembrane region" description="Helical" evidence="1">
    <location>
        <begin position="112"/>
        <end position="131"/>
    </location>
</feature>
<feature type="transmembrane region" description="Helical" evidence="1">
    <location>
        <begin position="203"/>
        <end position="221"/>
    </location>
</feature>
<organism evidence="3 4">
    <name type="scientific">Siccirubricoccus soli</name>
    <dbReference type="NCBI Taxonomy" id="2899147"/>
    <lineage>
        <taxon>Bacteria</taxon>
        <taxon>Pseudomonadati</taxon>
        <taxon>Pseudomonadota</taxon>
        <taxon>Alphaproteobacteria</taxon>
        <taxon>Acetobacterales</taxon>
        <taxon>Roseomonadaceae</taxon>
        <taxon>Siccirubricoccus</taxon>
    </lineage>
</organism>
<keyword evidence="1" id="KW-0472">Membrane</keyword>
<keyword evidence="4" id="KW-1185">Reference proteome</keyword>
<accession>A0ABT1D3Y0</accession>
<dbReference type="EMBL" id="JAFIRR010000030">
    <property type="protein sequence ID" value="MCO6415680.1"/>
    <property type="molecule type" value="Genomic_DNA"/>
</dbReference>
<keyword evidence="1" id="KW-1133">Transmembrane helix</keyword>
<feature type="transmembrane region" description="Helical" evidence="1">
    <location>
        <begin position="165"/>
        <end position="191"/>
    </location>
</feature>
<feature type="transmembrane region" description="Helical" evidence="1">
    <location>
        <begin position="88"/>
        <end position="106"/>
    </location>
</feature>
<evidence type="ECO:0000256" key="1">
    <source>
        <dbReference type="SAM" id="Phobius"/>
    </source>
</evidence>
<feature type="domain" description="Acyltransferase 3" evidence="2">
    <location>
        <begin position="19"/>
        <end position="324"/>
    </location>
</feature>
<keyword evidence="1" id="KW-0812">Transmembrane</keyword>
<evidence type="ECO:0000259" key="2">
    <source>
        <dbReference type="Pfam" id="PF01757"/>
    </source>
</evidence>
<feature type="transmembrane region" description="Helical" evidence="1">
    <location>
        <begin position="307"/>
        <end position="328"/>
    </location>
</feature>
<sequence>MPPAQAPFQPGGIAPGLSAYFDLVRFGAAAVVFLDHLCPVLFGTPTSLFPGHDAVIVFFVLSGYVVAMVVDRRETSPTAFATARLARLWSVMVPALLLGLALDVGMKGELELAAVVASLLNLAFLAQLWLLDIAPPHNPPMWSLSYEAWYYLVLGLWQFGRGHRWWLAAGAVCLAGPKIVVLLPVWTLGVLLYRWRPRLEPRLAAALLALSVLLYVGAYVIDLPNQARTFLSAVTSGRSWRLGASTAFLADYLLGLVIALNFIAVDNLPRLGRLLAAMRPFCAGLASCTLSLYLFHKPLLTLLHEGLGIGPVATFLAIIALIPLLALATEHQRHLWRNALASPLRRLMPIPR</sequence>
<feature type="transmembrane region" description="Helical" evidence="1">
    <location>
        <begin position="48"/>
        <end position="67"/>
    </location>
</feature>
<dbReference type="RefSeq" id="WP_252952276.1">
    <property type="nucleotide sequence ID" value="NZ_JAFIRR010000030.1"/>
</dbReference>